<evidence type="ECO:0000313" key="3">
    <source>
        <dbReference type="Proteomes" id="UP001391051"/>
    </source>
</evidence>
<keyword evidence="3" id="KW-1185">Reference proteome</keyword>
<dbReference type="GeneID" id="92079683"/>
<comment type="caution">
    <text evidence="2">The sequence shown here is derived from an EMBL/GenBank/DDBJ whole genome shotgun (WGS) entry which is preliminary data.</text>
</comment>
<gene>
    <name evidence="2" type="ORF">PG986_010399</name>
</gene>
<feature type="compositionally biased region" description="Low complexity" evidence="1">
    <location>
        <begin position="66"/>
        <end position="89"/>
    </location>
</feature>
<organism evidence="2 3">
    <name type="scientific">Apiospora aurea</name>
    <dbReference type="NCBI Taxonomy" id="335848"/>
    <lineage>
        <taxon>Eukaryota</taxon>
        <taxon>Fungi</taxon>
        <taxon>Dikarya</taxon>
        <taxon>Ascomycota</taxon>
        <taxon>Pezizomycotina</taxon>
        <taxon>Sordariomycetes</taxon>
        <taxon>Xylariomycetidae</taxon>
        <taxon>Amphisphaeriales</taxon>
        <taxon>Apiosporaceae</taxon>
        <taxon>Apiospora</taxon>
    </lineage>
</organism>
<accession>A0ABR1Q246</accession>
<evidence type="ECO:0000256" key="1">
    <source>
        <dbReference type="SAM" id="MobiDB-lite"/>
    </source>
</evidence>
<proteinExistence type="predicted"/>
<name>A0ABR1Q246_9PEZI</name>
<dbReference type="EMBL" id="JAQQWE010000007">
    <property type="protein sequence ID" value="KAK7946078.1"/>
    <property type="molecule type" value="Genomic_DNA"/>
</dbReference>
<dbReference type="Proteomes" id="UP001391051">
    <property type="component" value="Unassembled WGS sequence"/>
</dbReference>
<reference evidence="2 3" key="1">
    <citation type="submission" date="2023-01" db="EMBL/GenBank/DDBJ databases">
        <title>Analysis of 21 Apiospora genomes using comparative genomics revels a genus with tremendous synthesis potential of carbohydrate active enzymes and secondary metabolites.</title>
        <authorList>
            <person name="Sorensen T."/>
        </authorList>
    </citation>
    <scope>NUCLEOTIDE SEQUENCE [LARGE SCALE GENOMIC DNA]</scope>
    <source>
        <strain evidence="2 3">CBS 24483</strain>
    </source>
</reference>
<evidence type="ECO:0000313" key="2">
    <source>
        <dbReference type="EMBL" id="KAK7946078.1"/>
    </source>
</evidence>
<protein>
    <submittedName>
        <fullName evidence="2">Uncharacterized protein</fullName>
    </submittedName>
</protein>
<feature type="region of interest" description="Disordered" evidence="1">
    <location>
        <begin position="29"/>
        <end position="89"/>
    </location>
</feature>
<dbReference type="RefSeq" id="XP_066696112.1">
    <property type="nucleotide sequence ID" value="XM_066846621.1"/>
</dbReference>
<sequence length="89" mass="9919">MPMLYCKFCQRGCDAMCFDSHRSRYYCHDSRCPGSEPRGSDRGRSSSTLRPELSRSSSKRHGGGPSRSSSVRRTPIANAANPSRAPRRP</sequence>